<dbReference type="Proteomes" id="UP000182569">
    <property type="component" value="Chromosome"/>
</dbReference>
<dbReference type="RefSeq" id="WP_071612400.1">
    <property type="nucleotide sequence ID" value="NZ_CP015756.1"/>
</dbReference>
<reference evidence="5" key="1">
    <citation type="journal article" date="2016" name="Front. Microbiol.">
        <title>Complete Genome Sequence of Clostridium estertheticum DSM 8809, a Microbe Identified in Spoiled Vacuum Packed Beef.</title>
        <authorList>
            <person name="Yu Z."/>
            <person name="Gunn L."/>
            <person name="Brennan E."/>
            <person name="Reid R."/>
            <person name="Wall P.G."/>
            <person name="Gaora O.P."/>
            <person name="Hurley D."/>
            <person name="Bolton D."/>
            <person name="Fanning S."/>
        </authorList>
    </citation>
    <scope>NUCLEOTIDE SEQUENCE [LARGE SCALE GENOMIC DNA]</scope>
    <source>
        <strain evidence="5">DSM 8809</strain>
    </source>
</reference>
<protein>
    <recommendedName>
        <fullName evidence="3">NADPH-dependent FMN reductase-like domain-containing protein</fullName>
    </recommendedName>
</protein>
<dbReference type="GO" id="GO:0016491">
    <property type="term" value="F:oxidoreductase activity"/>
    <property type="evidence" value="ECO:0007669"/>
    <property type="project" value="InterPro"/>
</dbReference>
<organism evidence="4 5">
    <name type="scientific">Clostridium estertheticum subsp. estertheticum</name>
    <dbReference type="NCBI Taxonomy" id="1552"/>
    <lineage>
        <taxon>Bacteria</taxon>
        <taxon>Bacillati</taxon>
        <taxon>Bacillota</taxon>
        <taxon>Clostridia</taxon>
        <taxon>Eubacteriales</taxon>
        <taxon>Clostridiaceae</taxon>
        <taxon>Clostridium</taxon>
    </lineage>
</organism>
<dbReference type="PANTHER" id="PTHR43278:SF2">
    <property type="entry name" value="IRON-SULFUR FLAVOPROTEIN"/>
    <property type="match status" value="1"/>
</dbReference>
<dbReference type="SUPFAM" id="SSF52218">
    <property type="entry name" value="Flavoproteins"/>
    <property type="match status" value="1"/>
</dbReference>
<keyword evidence="5" id="KW-1185">Reference proteome</keyword>
<dbReference type="InterPro" id="IPR029039">
    <property type="entry name" value="Flavoprotein-like_sf"/>
</dbReference>
<dbReference type="InterPro" id="IPR005025">
    <property type="entry name" value="FMN_Rdtase-like_dom"/>
</dbReference>
<dbReference type="STRING" id="1552.A7L45_08505"/>
<dbReference type="EMBL" id="CP015756">
    <property type="protein sequence ID" value="APC40107.1"/>
    <property type="molecule type" value="Genomic_DNA"/>
</dbReference>
<dbReference type="OrthoDB" id="3789967at2"/>
<feature type="domain" description="NADPH-dependent FMN reductase-like" evidence="3">
    <location>
        <begin position="1"/>
        <end position="144"/>
    </location>
</feature>
<keyword evidence="2" id="KW-0288">FMN</keyword>
<accession>A0A1J0GFM7</accession>
<name>A0A1J0GFM7_9CLOT</name>
<evidence type="ECO:0000313" key="4">
    <source>
        <dbReference type="EMBL" id="APC40107.1"/>
    </source>
</evidence>
<evidence type="ECO:0000259" key="3">
    <source>
        <dbReference type="Pfam" id="PF03358"/>
    </source>
</evidence>
<proteinExistence type="predicted"/>
<dbReference type="InterPro" id="IPR051796">
    <property type="entry name" value="ISF_SsuE-like"/>
</dbReference>
<gene>
    <name evidence="4" type="ORF">A7L45_08505</name>
</gene>
<dbReference type="KEGG" id="ceu:A7L45_08505"/>
<sequence>MKILIVNGSAHKGNTWTLVEIIKKHMQEISHNKIVFDEIHLAEINLPFCIGCSSCLIRGNKSCPHHLEVQKFIDKIEENDATIIASPCYANHVTALMKNFIDHLAFNTHRPKFFKNKMLAISTAGGSGAKKCTKYLRETFMCWGFNHGYELPVISNSYGGYNPSPKVVKKVKTIAKKFYMNVSCGKLYSPTFVSLLVYNIFRGMSHSGTEGEFYDNEYWKKTGLVDVSYATEIPLPLYKHVLGNIIYSISKKIAKKTKVTYKK</sequence>
<evidence type="ECO:0000256" key="1">
    <source>
        <dbReference type="ARBA" id="ARBA00022630"/>
    </source>
</evidence>
<evidence type="ECO:0000256" key="2">
    <source>
        <dbReference type="ARBA" id="ARBA00022643"/>
    </source>
</evidence>
<dbReference type="Gene3D" id="3.40.50.360">
    <property type="match status" value="1"/>
</dbReference>
<dbReference type="PANTHER" id="PTHR43278">
    <property type="entry name" value="NAD(P)H-DEPENDENT FMN-CONTAINING OXIDOREDUCTASE YWQN-RELATED"/>
    <property type="match status" value="1"/>
</dbReference>
<dbReference type="Pfam" id="PF03358">
    <property type="entry name" value="FMN_red"/>
    <property type="match status" value="1"/>
</dbReference>
<evidence type="ECO:0000313" key="5">
    <source>
        <dbReference type="Proteomes" id="UP000182569"/>
    </source>
</evidence>
<dbReference type="AlphaFoldDB" id="A0A1J0GFM7"/>
<keyword evidence="1" id="KW-0285">Flavoprotein</keyword>